<dbReference type="SMART" id="SM00849">
    <property type="entry name" value="Lactamase_B"/>
    <property type="match status" value="1"/>
</dbReference>
<evidence type="ECO:0000313" key="3">
    <source>
        <dbReference type="EMBL" id="SOD51158.1"/>
    </source>
</evidence>
<dbReference type="InterPro" id="IPR001279">
    <property type="entry name" value="Metallo-B-lactamas"/>
</dbReference>
<evidence type="ECO:0000259" key="2">
    <source>
        <dbReference type="SMART" id="SM00849"/>
    </source>
</evidence>
<dbReference type="PANTHER" id="PTHR42951:SF17">
    <property type="entry name" value="METALLO-BETA-LACTAMASE DOMAIN-CONTAINING PROTEIN"/>
    <property type="match status" value="1"/>
</dbReference>
<evidence type="ECO:0000313" key="4">
    <source>
        <dbReference type="Proteomes" id="UP000219374"/>
    </source>
</evidence>
<dbReference type="Proteomes" id="UP000219374">
    <property type="component" value="Unassembled WGS sequence"/>
</dbReference>
<feature type="region of interest" description="Disordered" evidence="1">
    <location>
        <begin position="1"/>
        <end position="49"/>
    </location>
</feature>
<feature type="domain" description="Metallo-beta-lactamase" evidence="2">
    <location>
        <begin position="122"/>
        <end position="315"/>
    </location>
</feature>
<dbReference type="PANTHER" id="PTHR42951">
    <property type="entry name" value="METALLO-BETA-LACTAMASE DOMAIN-CONTAINING"/>
    <property type="match status" value="1"/>
</dbReference>
<dbReference type="EMBL" id="OCND01000001">
    <property type="protein sequence ID" value="SOD51158.1"/>
    <property type="molecule type" value="Genomic_DNA"/>
</dbReference>
<feature type="compositionally biased region" description="Basic and acidic residues" evidence="1">
    <location>
        <begin position="32"/>
        <end position="48"/>
    </location>
</feature>
<dbReference type="OrthoDB" id="9773738at2"/>
<sequence length="367" mass="38189">MRSLDTTGRSSRHSGGFQQPNGWSSGNPAASGEERAKAPGPGLRRDGRAGCSLRLPVRAMRAALFAGFTLATLASCSTAPSTAPAPTTADATPKPCAANAGWNDPAVPQRIHGDSWYVGTCGISALLIASPEGHIVIDGATPEGGAQILANIRTLGFKPEDVRAIVFSHEHFDHAGGLAELQRASGAPVLSRAAAVATLQRGASDRSDPQLLELQPFAAVANVRTIADDEVVRIGTLALQALATPGHTPGGTSWTWRSCEDGDCRQIVYADSLTAISDNEYRYSDEAAHPGYVAAFRQSLARVAGLPCDILITPHPSASRLWSRLGAGASEPLANTGACRAYSEAASRRLDARLAEEAAAPAEKTAP</sequence>
<dbReference type="Pfam" id="PF00753">
    <property type="entry name" value="Lactamase_B"/>
    <property type="match status" value="1"/>
</dbReference>
<keyword evidence="4" id="KW-1185">Reference proteome</keyword>
<gene>
    <name evidence="3" type="ORF">SAMN06296416_101482</name>
</gene>
<dbReference type="NCBIfam" id="NF012229">
    <property type="entry name" value="bla_class_B_core"/>
    <property type="match status" value="1"/>
</dbReference>
<evidence type="ECO:0000256" key="1">
    <source>
        <dbReference type="SAM" id="MobiDB-lite"/>
    </source>
</evidence>
<proteinExistence type="predicted"/>
<dbReference type="InterPro" id="IPR050855">
    <property type="entry name" value="NDM-1-like"/>
</dbReference>
<accession>A0A286CXP3</accession>
<dbReference type="SUPFAM" id="SSF56281">
    <property type="entry name" value="Metallo-hydrolase/oxidoreductase"/>
    <property type="match status" value="1"/>
</dbReference>
<reference evidence="3 4" key="1">
    <citation type="submission" date="2017-09" db="EMBL/GenBank/DDBJ databases">
        <authorList>
            <person name="Ehlers B."/>
            <person name="Leendertz F.H."/>
        </authorList>
    </citation>
    <scope>NUCLEOTIDE SEQUENCE [LARGE SCALE GENOMIC DNA]</scope>
    <source>
        <strain evidence="3 4">CGMCC 1.10978</strain>
    </source>
</reference>
<feature type="compositionally biased region" description="Polar residues" evidence="1">
    <location>
        <begin position="16"/>
        <end position="28"/>
    </location>
</feature>
<dbReference type="NCBIfam" id="NF033105">
    <property type="entry name" value="bla_subclass_B3"/>
    <property type="match status" value="1"/>
</dbReference>
<organism evidence="3 4">
    <name type="scientific">Pseudoxanthomonas wuyuanensis</name>
    <dbReference type="NCBI Taxonomy" id="1073196"/>
    <lineage>
        <taxon>Bacteria</taxon>
        <taxon>Pseudomonadati</taxon>
        <taxon>Pseudomonadota</taxon>
        <taxon>Gammaproteobacteria</taxon>
        <taxon>Lysobacterales</taxon>
        <taxon>Lysobacteraceae</taxon>
        <taxon>Pseudoxanthomonas</taxon>
    </lineage>
</organism>
<dbReference type="AlphaFoldDB" id="A0A286CXP3"/>
<dbReference type="Gene3D" id="3.60.15.10">
    <property type="entry name" value="Ribonuclease Z/Hydroxyacylglutathione hydrolase-like"/>
    <property type="match status" value="1"/>
</dbReference>
<protein>
    <submittedName>
        <fullName evidence="3">Metallo-beta-lactamase class B</fullName>
    </submittedName>
</protein>
<dbReference type="InterPro" id="IPR036866">
    <property type="entry name" value="RibonucZ/Hydroxyglut_hydro"/>
</dbReference>
<name>A0A286CXP3_9GAMM</name>